<dbReference type="Pfam" id="PF04172">
    <property type="entry name" value="LrgB"/>
    <property type="match status" value="1"/>
</dbReference>
<feature type="transmembrane region" description="Helical" evidence="5">
    <location>
        <begin position="89"/>
        <end position="111"/>
    </location>
</feature>
<gene>
    <name evidence="6" type="ORF">SAMN05421781_2930</name>
</gene>
<evidence type="ECO:0000256" key="2">
    <source>
        <dbReference type="ARBA" id="ARBA00022692"/>
    </source>
</evidence>
<dbReference type="GO" id="GO:0016020">
    <property type="term" value="C:membrane"/>
    <property type="evidence" value="ECO:0007669"/>
    <property type="project" value="UniProtKB-SubCell"/>
</dbReference>
<organism evidence="6 7">
    <name type="scientific">Marinococcus luteus</name>
    <dbReference type="NCBI Taxonomy" id="1122204"/>
    <lineage>
        <taxon>Bacteria</taxon>
        <taxon>Bacillati</taxon>
        <taxon>Bacillota</taxon>
        <taxon>Bacilli</taxon>
        <taxon>Bacillales</taxon>
        <taxon>Bacillaceae</taxon>
        <taxon>Marinococcus</taxon>
    </lineage>
</organism>
<evidence type="ECO:0000256" key="1">
    <source>
        <dbReference type="ARBA" id="ARBA00004141"/>
    </source>
</evidence>
<evidence type="ECO:0000256" key="3">
    <source>
        <dbReference type="ARBA" id="ARBA00022989"/>
    </source>
</evidence>
<accession>A0A1H2XW60</accession>
<sequence length="229" mass="23722">MNEWWTTAAAIAGTLAVYTASKRTYRWFPIPLMLPIVTGTIVIILFLLVSRIPYNVYMNGGQWIESLLGPAVVALACPLYEQRHLLKRYLLPILSGIGTGAVIGIVSGLVFTAATGASREWAAAVLPKSVTTPVAMDITTTLGGDAPLAAMFVMVAGIGGVVVHARVMNVVGVTDPVAKGIGMGSAAHAIGTAKSLENSETEGAVSSVAMTVSAVIVAFLAPLAGNLFL</sequence>
<dbReference type="STRING" id="1122204.SAMN05421781_2930"/>
<dbReference type="EMBL" id="FNNC01000007">
    <property type="protein sequence ID" value="SDW96674.1"/>
    <property type="molecule type" value="Genomic_DNA"/>
</dbReference>
<evidence type="ECO:0000256" key="5">
    <source>
        <dbReference type="SAM" id="Phobius"/>
    </source>
</evidence>
<name>A0A1H2XW60_9BACI</name>
<dbReference type="PANTHER" id="PTHR30249">
    <property type="entry name" value="PUTATIVE SEROTONIN TRANSPORTER"/>
    <property type="match status" value="1"/>
</dbReference>
<dbReference type="Proteomes" id="UP000199488">
    <property type="component" value="Unassembled WGS sequence"/>
</dbReference>
<dbReference type="OrthoDB" id="9811701at2"/>
<feature type="transmembrane region" description="Helical" evidence="5">
    <location>
        <begin position="146"/>
        <end position="165"/>
    </location>
</feature>
<keyword evidence="3 5" id="KW-1133">Transmembrane helix</keyword>
<dbReference type="RefSeq" id="WP_091616638.1">
    <property type="nucleotide sequence ID" value="NZ_FNNC01000007.1"/>
</dbReference>
<evidence type="ECO:0000256" key="4">
    <source>
        <dbReference type="ARBA" id="ARBA00023136"/>
    </source>
</evidence>
<dbReference type="InterPro" id="IPR007300">
    <property type="entry name" value="CidB/LrgB"/>
</dbReference>
<reference evidence="6 7" key="1">
    <citation type="submission" date="2016-10" db="EMBL/GenBank/DDBJ databases">
        <authorList>
            <person name="de Groot N.N."/>
        </authorList>
    </citation>
    <scope>NUCLEOTIDE SEQUENCE [LARGE SCALE GENOMIC DNA]</scope>
    <source>
        <strain evidence="6 7">DSM 23126</strain>
    </source>
</reference>
<dbReference type="AlphaFoldDB" id="A0A1H2XW60"/>
<evidence type="ECO:0000313" key="7">
    <source>
        <dbReference type="Proteomes" id="UP000199488"/>
    </source>
</evidence>
<keyword evidence="2 5" id="KW-0812">Transmembrane</keyword>
<evidence type="ECO:0000313" key="6">
    <source>
        <dbReference type="EMBL" id="SDW96674.1"/>
    </source>
</evidence>
<feature type="transmembrane region" description="Helical" evidence="5">
    <location>
        <begin position="204"/>
        <end position="224"/>
    </location>
</feature>
<protein>
    <submittedName>
        <fullName evidence="6">TIGR00659 family protein</fullName>
    </submittedName>
</protein>
<dbReference type="PANTHER" id="PTHR30249:SF0">
    <property type="entry name" value="PLASTIDAL GLYCOLATE_GLYCERATE TRANSLOCATOR 1, CHLOROPLASTIC"/>
    <property type="match status" value="1"/>
</dbReference>
<keyword evidence="7" id="KW-1185">Reference proteome</keyword>
<proteinExistence type="predicted"/>
<keyword evidence="4 5" id="KW-0472">Membrane</keyword>
<feature type="transmembrane region" description="Helical" evidence="5">
    <location>
        <begin position="29"/>
        <end position="49"/>
    </location>
</feature>
<comment type="subcellular location">
    <subcellularLocation>
        <location evidence="1">Membrane</location>
        <topology evidence="1">Multi-pass membrane protein</topology>
    </subcellularLocation>
</comment>